<comment type="subcellular location">
    <subcellularLocation>
        <location evidence="1">Cell envelope</location>
    </subcellularLocation>
</comment>
<evidence type="ECO:0000256" key="2">
    <source>
        <dbReference type="ARBA" id="ARBA00007639"/>
    </source>
</evidence>
<dbReference type="EMBL" id="CP143423">
    <property type="protein sequence ID" value="WVX46963.1"/>
    <property type="molecule type" value="Genomic_DNA"/>
</dbReference>
<dbReference type="InterPro" id="IPR028082">
    <property type="entry name" value="Peripla_BP_I"/>
</dbReference>
<dbReference type="PANTHER" id="PTHR46847:SF1">
    <property type="entry name" value="D-ALLOSE-BINDING PERIPLASMIC PROTEIN-RELATED"/>
    <property type="match status" value="1"/>
</dbReference>
<dbReference type="Gene3D" id="3.40.50.2300">
    <property type="match status" value="2"/>
</dbReference>
<dbReference type="PANTHER" id="PTHR46847">
    <property type="entry name" value="D-ALLOSE-BINDING PERIPLASMIC PROTEIN-RELATED"/>
    <property type="match status" value="1"/>
</dbReference>
<reference evidence="6" key="1">
    <citation type="submission" date="2024-01" db="EMBL/GenBank/DDBJ databases">
        <title>Roseobacter fucihabitans sp. nov., isolated from the brown alga Fucus spiralis.</title>
        <authorList>
            <person name="Hahnke S."/>
            <person name="Berger M."/>
            <person name="Schlingloff A."/>
            <person name="Athale I."/>
            <person name="Neumann-Schaal M."/>
            <person name="Adenaya A."/>
            <person name="Poehlein A."/>
            <person name="Daniel R."/>
            <person name="Pertersen J."/>
            <person name="Brinkhoff T."/>
        </authorList>
    </citation>
    <scope>NUCLEOTIDE SEQUENCE [LARGE SCALE GENOMIC DNA]</scope>
    <source>
        <strain evidence="6">B14</strain>
    </source>
</reference>
<dbReference type="InterPro" id="IPR036388">
    <property type="entry name" value="WH-like_DNA-bd_sf"/>
</dbReference>
<dbReference type="SUPFAM" id="SSF53822">
    <property type="entry name" value="Periplasmic binding protein-like I"/>
    <property type="match status" value="1"/>
</dbReference>
<accession>A0ABZ2BM96</accession>
<dbReference type="Gene3D" id="1.10.10.10">
    <property type="entry name" value="Winged helix-like DNA-binding domain superfamily/Winged helix DNA-binding domain"/>
    <property type="match status" value="1"/>
</dbReference>
<feature type="domain" description="Periplasmic binding protein" evidence="4">
    <location>
        <begin position="127"/>
        <end position="385"/>
    </location>
</feature>
<sequence>MSLDAKSNMQRITAILKTFDVDNTPRRTTDILAELGSTRSTGFGLIRALVLADWLERYDHGLVRLGPKARGMIFAPLEVAEDINTKQITVTAARLQSPAGERGLDWDQALVKTVNTAHFAKPAPYRIGFSNASVNNAWRRAMQDSLLYAEKTNRQQITELITLDAQDDPALQLAHIDQLVARGIDLLLISMTTDTDQIVSKRLKELSHAGLPIVALDRRPFDTSSLTTFVTASDQRIGRISALWLAEHLAGQGKIWMLSGLEGASPAIRRQQAALAVFAQFPHLQVAYVSHTNWTPEGGYRTVGQLLDEAGRAPDGIWCDSGLQGMGSVQQFLDRGLTPPAHTGGDLNGMYKLCLRRKVPMVALDYPASMGARALEVALEILAGHTIPQRVEVPVQVVLPRRMETATVKADVWAERHVAWDLRDEAILSQGPALRGATVLSDPRPVT</sequence>
<keyword evidence="6" id="KW-1185">Reference proteome</keyword>
<evidence type="ECO:0000256" key="1">
    <source>
        <dbReference type="ARBA" id="ARBA00004196"/>
    </source>
</evidence>
<dbReference type="Proteomes" id="UP001318682">
    <property type="component" value="Chromosome"/>
</dbReference>
<organism evidence="5 6">
    <name type="scientific">Roseobacter fucihabitans</name>
    <dbReference type="NCBI Taxonomy" id="1537242"/>
    <lineage>
        <taxon>Bacteria</taxon>
        <taxon>Pseudomonadati</taxon>
        <taxon>Pseudomonadota</taxon>
        <taxon>Alphaproteobacteria</taxon>
        <taxon>Rhodobacterales</taxon>
        <taxon>Roseobacteraceae</taxon>
        <taxon>Roseobacter</taxon>
    </lineage>
</organism>
<evidence type="ECO:0000259" key="4">
    <source>
        <dbReference type="Pfam" id="PF13407"/>
    </source>
</evidence>
<keyword evidence="3" id="KW-0732">Signal</keyword>
<evidence type="ECO:0000313" key="5">
    <source>
        <dbReference type="EMBL" id="WVX46963.1"/>
    </source>
</evidence>
<dbReference type="RefSeq" id="WP_187432249.1">
    <property type="nucleotide sequence ID" value="NZ_CP143423.1"/>
</dbReference>
<evidence type="ECO:0000313" key="6">
    <source>
        <dbReference type="Proteomes" id="UP001318682"/>
    </source>
</evidence>
<evidence type="ECO:0000256" key="3">
    <source>
        <dbReference type="ARBA" id="ARBA00022729"/>
    </source>
</evidence>
<dbReference type="Pfam" id="PF13407">
    <property type="entry name" value="Peripla_BP_4"/>
    <property type="match status" value="1"/>
</dbReference>
<comment type="similarity">
    <text evidence="2">Belongs to the bacterial solute-binding protein 2 family.</text>
</comment>
<proteinExistence type="inferred from homology"/>
<dbReference type="InterPro" id="IPR025997">
    <property type="entry name" value="SBP_2_dom"/>
</dbReference>
<name>A0ABZ2BM96_9RHOB</name>
<protein>
    <recommendedName>
        <fullName evidence="4">Periplasmic binding protein domain-containing protein</fullName>
    </recommendedName>
</protein>
<gene>
    <name evidence="5" type="ORF">ROLI_000210</name>
</gene>